<protein>
    <submittedName>
        <fullName evidence="1">Prophage Lp1 protein 24</fullName>
    </submittedName>
</protein>
<evidence type="ECO:0000313" key="1">
    <source>
        <dbReference type="EMBL" id="EHS86877.1"/>
    </source>
</evidence>
<proteinExistence type="predicted"/>
<dbReference type="OrthoDB" id="5114842at2"/>
<dbReference type="Gene3D" id="3.30.1330.70">
    <property type="entry name" value="Holliday junction resolvase RusA"/>
    <property type="match status" value="1"/>
</dbReference>
<name>H4GJF4_9LACO</name>
<organism evidence="1 2">
    <name type="scientific">Limosilactobacillus gastricus PS3</name>
    <dbReference type="NCBI Taxonomy" id="1144300"/>
    <lineage>
        <taxon>Bacteria</taxon>
        <taxon>Bacillati</taxon>
        <taxon>Bacillota</taxon>
        <taxon>Bacilli</taxon>
        <taxon>Lactobacillales</taxon>
        <taxon>Lactobacillaceae</taxon>
        <taxon>Limosilactobacillus</taxon>
    </lineage>
</organism>
<dbReference type="GO" id="GO:0006281">
    <property type="term" value="P:DNA repair"/>
    <property type="evidence" value="ECO:0007669"/>
    <property type="project" value="InterPro"/>
</dbReference>
<dbReference type="InterPro" id="IPR008822">
    <property type="entry name" value="Endonuclease_RusA-like"/>
</dbReference>
<reference evidence="1 2" key="1">
    <citation type="journal article" date="2013" name="Genome Announc.">
        <title>Genome Sequence of Lactobacillus gastricus PS3, a Strain Isolated from Human Milk.</title>
        <authorList>
            <person name="Martin V."/>
            <person name="Cardenas N."/>
            <person name="Jimenez E."/>
            <person name="Maldonado A."/>
            <person name="Rodriguez J.M."/>
            <person name="Fernandez L."/>
        </authorList>
    </citation>
    <scope>NUCLEOTIDE SEQUENCE [LARGE SCALE GENOMIC DNA]</scope>
    <source>
        <strain evidence="1 2">PS3</strain>
    </source>
</reference>
<dbReference type="GO" id="GO:0006310">
    <property type="term" value="P:DNA recombination"/>
    <property type="evidence" value="ECO:0007669"/>
    <property type="project" value="InterPro"/>
</dbReference>
<dbReference type="Proteomes" id="UP000004567">
    <property type="component" value="Unassembled WGS sequence"/>
</dbReference>
<accession>H4GJF4</accession>
<comment type="caution">
    <text evidence="1">The sequence shown here is derived from an EMBL/GenBank/DDBJ whole genome shotgun (WGS) entry which is preliminary data.</text>
</comment>
<dbReference type="EMBL" id="AICN01000036">
    <property type="protein sequence ID" value="EHS86877.1"/>
    <property type="molecule type" value="Genomic_DNA"/>
</dbReference>
<dbReference type="PATRIC" id="fig|1144300.3.peg.894"/>
<dbReference type="SUPFAM" id="SSF103084">
    <property type="entry name" value="Holliday junction resolvase RusA"/>
    <property type="match status" value="1"/>
</dbReference>
<sequence length="138" mass="15978">MKFVFDIEPVAQARPRATRFGKSIRLYDPKAVKVYKQSLAYLAQNAYHGKPLSGPLRVILRFYRSIQRSVSKKEHTRRDNGQIRPTVKADVTNYAKSTEDALNGILWKDDAMIVDEFIYKYYSDHPRVEIEVIEIGEA</sequence>
<evidence type="ECO:0000313" key="2">
    <source>
        <dbReference type="Proteomes" id="UP000004567"/>
    </source>
</evidence>
<gene>
    <name evidence="1" type="ORF">PS3_15655</name>
</gene>
<dbReference type="STRING" id="1144300.PS3_15655"/>
<dbReference type="RefSeq" id="WP_007122187.1">
    <property type="nucleotide sequence ID" value="NZ_AICN01000036.1"/>
</dbReference>
<dbReference type="AlphaFoldDB" id="H4GJF4"/>
<dbReference type="InterPro" id="IPR036614">
    <property type="entry name" value="RusA-like_sf"/>
</dbReference>
<dbReference type="Pfam" id="PF05866">
    <property type="entry name" value="RusA"/>
    <property type="match status" value="1"/>
</dbReference>
<dbReference type="GO" id="GO:0000287">
    <property type="term" value="F:magnesium ion binding"/>
    <property type="evidence" value="ECO:0007669"/>
    <property type="project" value="InterPro"/>
</dbReference>